<dbReference type="RefSeq" id="WP_096057028.1">
    <property type="nucleotide sequence ID" value="NZ_CP023344.1"/>
</dbReference>
<keyword evidence="4" id="KW-1185">Reference proteome</keyword>
<gene>
    <name evidence="3" type="ORF">CMV30_16400</name>
</gene>
<accession>A0A290QJ90</accession>
<dbReference type="InterPro" id="IPR052048">
    <property type="entry name" value="ST_Response_Regulator"/>
</dbReference>
<name>A0A290QJ90_9BACT</name>
<dbReference type="OrthoDB" id="5503776at2"/>
<evidence type="ECO:0000256" key="1">
    <source>
        <dbReference type="PROSITE-ProRule" id="PRU00169"/>
    </source>
</evidence>
<dbReference type="CDD" id="cd17534">
    <property type="entry name" value="REC_DC-like"/>
    <property type="match status" value="1"/>
</dbReference>
<dbReference type="Pfam" id="PF00072">
    <property type="entry name" value="Response_reg"/>
    <property type="match status" value="1"/>
</dbReference>
<keyword evidence="1" id="KW-0597">Phosphoprotein</keyword>
<feature type="modified residue" description="4-aspartylphosphate" evidence="1">
    <location>
        <position position="58"/>
    </location>
</feature>
<dbReference type="PROSITE" id="PS50110">
    <property type="entry name" value="RESPONSE_REGULATORY"/>
    <property type="match status" value="1"/>
</dbReference>
<dbReference type="InterPro" id="IPR011006">
    <property type="entry name" value="CheY-like_superfamily"/>
</dbReference>
<evidence type="ECO:0000259" key="2">
    <source>
        <dbReference type="PROSITE" id="PS50110"/>
    </source>
</evidence>
<sequence>MTRANKRRILVVEDDPLVSQVIAQTLLRLGYEVVAVVDNGDDAVSQAFALAPDLVLMDIGLRGSIDGAEAAKRIRESVGRPVVFLTGQSEAAVLKRAKEAEPYGYVLKPFAQEQLQVTIELALSRHQLETERAALRPAREAADARLRELRGLLPICAGCKKINEDDGRWTKLEEYFNKHAGIEFTHGFCPECENRLYGTHSRTPIRPK</sequence>
<dbReference type="PANTHER" id="PTHR43228">
    <property type="entry name" value="TWO-COMPONENT RESPONSE REGULATOR"/>
    <property type="match status" value="1"/>
</dbReference>
<dbReference type="GO" id="GO:0000160">
    <property type="term" value="P:phosphorelay signal transduction system"/>
    <property type="evidence" value="ECO:0007669"/>
    <property type="project" value="InterPro"/>
</dbReference>
<dbReference type="Gene3D" id="3.40.50.2300">
    <property type="match status" value="1"/>
</dbReference>
<dbReference type="KEGG" id="vbh:CMV30_16400"/>
<dbReference type="SUPFAM" id="SSF52172">
    <property type="entry name" value="CheY-like"/>
    <property type="match status" value="1"/>
</dbReference>
<reference evidence="3 4" key="1">
    <citation type="submission" date="2017-09" db="EMBL/GenBank/DDBJ databases">
        <title>Complete genome sequence of Verrucomicrobial strain HZ-65, isolated from freshwater.</title>
        <authorList>
            <person name="Choi A."/>
        </authorList>
    </citation>
    <scope>NUCLEOTIDE SEQUENCE [LARGE SCALE GENOMIC DNA]</scope>
    <source>
        <strain evidence="3 4">HZ-65</strain>
    </source>
</reference>
<protein>
    <submittedName>
        <fullName evidence="3">Response regulator</fullName>
    </submittedName>
</protein>
<dbReference type="PANTHER" id="PTHR43228:SF6">
    <property type="entry name" value="RESPONSE REGULATOR RECEIVER"/>
    <property type="match status" value="1"/>
</dbReference>
<evidence type="ECO:0000313" key="4">
    <source>
        <dbReference type="Proteomes" id="UP000217265"/>
    </source>
</evidence>
<dbReference type="SMART" id="SM00448">
    <property type="entry name" value="REC"/>
    <property type="match status" value="1"/>
</dbReference>
<dbReference type="EMBL" id="CP023344">
    <property type="protein sequence ID" value="ATC65398.1"/>
    <property type="molecule type" value="Genomic_DNA"/>
</dbReference>
<feature type="domain" description="Response regulatory" evidence="2">
    <location>
        <begin position="8"/>
        <end position="123"/>
    </location>
</feature>
<dbReference type="AlphaFoldDB" id="A0A290QJ90"/>
<dbReference type="Proteomes" id="UP000217265">
    <property type="component" value="Chromosome"/>
</dbReference>
<organism evidence="3 4">
    <name type="scientific">Nibricoccus aquaticus</name>
    <dbReference type="NCBI Taxonomy" id="2576891"/>
    <lineage>
        <taxon>Bacteria</taxon>
        <taxon>Pseudomonadati</taxon>
        <taxon>Verrucomicrobiota</taxon>
        <taxon>Opitutia</taxon>
        <taxon>Opitutales</taxon>
        <taxon>Opitutaceae</taxon>
        <taxon>Nibricoccus</taxon>
    </lineage>
</organism>
<proteinExistence type="predicted"/>
<dbReference type="InterPro" id="IPR001789">
    <property type="entry name" value="Sig_transdc_resp-reg_receiver"/>
</dbReference>
<evidence type="ECO:0000313" key="3">
    <source>
        <dbReference type="EMBL" id="ATC65398.1"/>
    </source>
</evidence>